<evidence type="ECO:0000313" key="1">
    <source>
        <dbReference type="EMBL" id="RDX71200.1"/>
    </source>
</evidence>
<sequence length="122" mass="13634">MRARALGGKGSIVNRGMEVAARFDLNKSICLTAIHSFISCLCILEIQMKNEGRFLPAMDLLRSEPMQLVQLIIPIESAYRSISNLGDLGLFQFKDVSLLSNSHCSLFVLYSYYETSIAMFSC</sequence>
<dbReference type="OrthoDB" id="1692590at2759"/>
<reference evidence="1" key="1">
    <citation type="submission" date="2018-05" db="EMBL/GenBank/DDBJ databases">
        <title>Draft genome of Mucuna pruriens seed.</title>
        <authorList>
            <person name="Nnadi N.E."/>
            <person name="Vos R."/>
            <person name="Hasami M.H."/>
            <person name="Devisetty U.K."/>
            <person name="Aguiy J.C."/>
        </authorList>
    </citation>
    <scope>NUCLEOTIDE SEQUENCE [LARGE SCALE GENOMIC DNA]</scope>
    <source>
        <strain evidence="1">JCA_2017</strain>
    </source>
</reference>
<comment type="caution">
    <text evidence="1">The sequence shown here is derived from an EMBL/GenBank/DDBJ whole genome shotgun (WGS) entry which is preliminary data.</text>
</comment>
<dbReference type="EMBL" id="QJKJ01011431">
    <property type="protein sequence ID" value="RDX71200.1"/>
    <property type="molecule type" value="Genomic_DNA"/>
</dbReference>
<name>A0A371EYR4_MUCPR</name>
<dbReference type="Proteomes" id="UP000257109">
    <property type="component" value="Unassembled WGS sequence"/>
</dbReference>
<keyword evidence="2" id="KW-1185">Reference proteome</keyword>
<organism evidence="1 2">
    <name type="scientific">Mucuna pruriens</name>
    <name type="common">Velvet bean</name>
    <name type="synonym">Dolichos pruriens</name>
    <dbReference type="NCBI Taxonomy" id="157652"/>
    <lineage>
        <taxon>Eukaryota</taxon>
        <taxon>Viridiplantae</taxon>
        <taxon>Streptophyta</taxon>
        <taxon>Embryophyta</taxon>
        <taxon>Tracheophyta</taxon>
        <taxon>Spermatophyta</taxon>
        <taxon>Magnoliopsida</taxon>
        <taxon>eudicotyledons</taxon>
        <taxon>Gunneridae</taxon>
        <taxon>Pentapetalae</taxon>
        <taxon>rosids</taxon>
        <taxon>fabids</taxon>
        <taxon>Fabales</taxon>
        <taxon>Fabaceae</taxon>
        <taxon>Papilionoideae</taxon>
        <taxon>50 kb inversion clade</taxon>
        <taxon>NPAAA clade</taxon>
        <taxon>indigoferoid/millettioid clade</taxon>
        <taxon>Phaseoleae</taxon>
        <taxon>Mucuna</taxon>
    </lineage>
</organism>
<proteinExistence type="predicted"/>
<dbReference type="STRING" id="157652.A0A371EYR4"/>
<feature type="non-terminal residue" evidence="1">
    <location>
        <position position="1"/>
    </location>
</feature>
<protein>
    <submittedName>
        <fullName evidence="1">V-type proton ATPase subunit a1</fullName>
    </submittedName>
</protein>
<evidence type="ECO:0000313" key="2">
    <source>
        <dbReference type="Proteomes" id="UP000257109"/>
    </source>
</evidence>
<accession>A0A371EYR4</accession>
<dbReference type="AlphaFoldDB" id="A0A371EYR4"/>
<gene>
    <name evidence="1" type="primary">VHA-a1</name>
    <name evidence="1" type="ORF">CR513_49486</name>
</gene>